<evidence type="ECO:0000313" key="2">
    <source>
        <dbReference type="EMBL" id="KAJ7777932.1"/>
    </source>
</evidence>
<protein>
    <submittedName>
        <fullName evidence="2">Uncharacterized protein</fullName>
    </submittedName>
</protein>
<dbReference type="AlphaFoldDB" id="A0AAD7K495"/>
<organism evidence="2 3">
    <name type="scientific">Mycena maculata</name>
    <dbReference type="NCBI Taxonomy" id="230809"/>
    <lineage>
        <taxon>Eukaryota</taxon>
        <taxon>Fungi</taxon>
        <taxon>Dikarya</taxon>
        <taxon>Basidiomycota</taxon>
        <taxon>Agaricomycotina</taxon>
        <taxon>Agaricomycetes</taxon>
        <taxon>Agaricomycetidae</taxon>
        <taxon>Agaricales</taxon>
        <taxon>Marasmiineae</taxon>
        <taxon>Mycenaceae</taxon>
        <taxon>Mycena</taxon>
    </lineage>
</organism>
<dbReference type="EMBL" id="JARJLG010000009">
    <property type="protein sequence ID" value="KAJ7777932.1"/>
    <property type="molecule type" value="Genomic_DNA"/>
</dbReference>
<gene>
    <name evidence="2" type="ORF">DFH07DRAFT_766154</name>
</gene>
<dbReference type="Proteomes" id="UP001215280">
    <property type="component" value="Unassembled WGS sequence"/>
</dbReference>
<comment type="caution">
    <text evidence="2">The sequence shown here is derived from an EMBL/GenBank/DDBJ whole genome shotgun (WGS) entry which is preliminary data.</text>
</comment>
<proteinExistence type="predicted"/>
<keyword evidence="3" id="KW-1185">Reference proteome</keyword>
<name>A0AAD7K495_9AGAR</name>
<reference evidence="2" key="1">
    <citation type="submission" date="2023-03" db="EMBL/GenBank/DDBJ databases">
        <title>Massive genome expansion in bonnet fungi (Mycena s.s.) driven by repeated elements and novel gene families across ecological guilds.</title>
        <authorList>
            <consortium name="Lawrence Berkeley National Laboratory"/>
            <person name="Harder C.B."/>
            <person name="Miyauchi S."/>
            <person name="Viragh M."/>
            <person name="Kuo A."/>
            <person name="Thoen E."/>
            <person name="Andreopoulos B."/>
            <person name="Lu D."/>
            <person name="Skrede I."/>
            <person name="Drula E."/>
            <person name="Henrissat B."/>
            <person name="Morin E."/>
            <person name="Kohler A."/>
            <person name="Barry K."/>
            <person name="LaButti K."/>
            <person name="Morin E."/>
            <person name="Salamov A."/>
            <person name="Lipzen A."/>
            <person name="Mereny Z."/>
            <person name="Hegedus B."/>
            <person name="Baldrian P."/>
            <person name="Stursova M."/>
            <person name="Weitz H."/>
            <person name="Taylor A."/>
            <person name="Grigoriev I.V."/>
            <person name="Nagy L.G."/>
            <person name="Martin F."/>
            <person name="Kauserud H."/>
        </authorList>
    </citation>
    <scope>NUCLEOTIDE SEQUENCE</scope>
    <source>
        <strain evidence="2">CBHHK188m</strain>
    </source>
</reference>
<feature type="compositionally biased region" description="Basic and acidic residues" evidence="1">
    <location>
        <begin position="269"/>
        <end position="278"/>
    </location>
</feature>
<evidence type="ECO:0000313" key="3">
    <source>
        <dbReference type="Proteomes" id="UP001215280"/>
    </source>
</evidence>
<feature type="region of interest" description="Disordered" evidence="1">
    <location>
        <begin position="258"/>
        <end position="278"/>
    </location>
</feature>
<evidence type="ECO:0000256" key="1">
    <source>
        <dbReference type="SAM" id="MobiDB-lite"/>
    </source>
</evidence>
<feature type="compositionally biased region" description="Basic and acidic residues" evidence="1">
    <location>
        <begin position="24"/>
        <end position="38"/>
    </location>
</feature>
<sequence length="532" mass="60426">MRGKVGSARTYRICIHESIQTDPAGDRKGSEGDRREMEKRVQRMQKTQDGRRIEDAQFRASTMRDLNPPGRFQVRSDIGVTARAVRTARFALRFCLYLRERPGFRVAMKRIRDCVKAVQAHALFSRTIFFCKSIRSIVEHLLYRDIHVDLIGWTLHVQSYDTQKHPIWPAECLRLLLRTLEGRPGLGHFVRRLSRIAEFIVLLVSRIVDRAFGAVKPTNHFIRCCDADRKPPARHTDIPKYNKPPPSHPRKAVLTFGPGSQDNGAALEKGGRYPNSERGRHVHALPQPPASMRAHLRLENIDPFKQFSDYAQDSNMSSEASMSCFVQSVVDCLDMQRGKLAGVKTNGAVPDDPWELGDLTPMRLLCEKERVPFIPIGSFADIEPELIVFYRTQYKFNPPEPDAQRALAPGPLLYFGSGQAGPGFGLQRYPWAVQERRQMRFDLSGQCAQNVRAASRYARGGRHDSGAEVGVPVVIQPPFKTSLRDWMRIACLEAASTVLWKVTIWNLDGCAPNERICNWNPQRGYGQKMREP</sequence>
<accession>A0AAD7K495</accession>
<feature type="region of interest" description="Disordered" evidence="1">
    <location>
        <begin position="19"/>
        <end position="38"/>
    </location>
</feature>